<name>D2VWW4_NAEGR</name>
<feature type="region of interest" description="Disordered" evidence="1">
    <location>
        <begin position="25"/>
        <end position="61"/>
    </location>
</feature>
<sequence>MRQQTENSKKKYSKFSIIEFASSTSSLKKENHKVSNTNSSTLEHLPKKRGRPTKNTTTKSNKTCMFIKSTETIHAYHLPRYHPYMRVNTKLNQTNSSLVNNVNCKDSSSCSSRSSSPPTTHLNSHTTNTNCNSVIYKQRIVRTSISIRELLN</sequence>
<dbReference type="InParanoid" id="D2VWW4"/>
<evidence type="ECO:0000256" key="1">
    <source>
        <dbReference type="SAM" id="MobiDB-lite"/>
    </source>
</evidence>
<feature type="region of interest" description="Disordered" evidence="1">
    <location>
        <begin position="107"/>
        <end position="128"/>
    </location>
</feature>
<evidence type="ECO:0000313" key="2">
    <source>
        <dbReference type="EMBL" id="EFC38698.1"/>
    </source>
</evidence>
<dbReference type="EMBL" id="GG738905">
    <property type="protein sequence ID" value="EFC38698.1"/>
    <property type="molecule type" value="Genomic_DNA"/>
</dbReference>
<proteinExistence type="predicted"/>
<dbReference type="Proteomes" id="UP000006671">
    <property type="component" value="Unassembled WGS sequence"/>
</dbReference>
<dbReference type="RefSeq" id="XP_002671442.1">
    <property type="nucleotide sequence ID" value="XM_002671396.1"/>
</dbReference>
<dbReference type="GeneID" id="8858407"/>
<accession>D2VWW4</accession>
<reference evidence="2 3" key="1">
    <citation type="journal article" date="2010" name="Cell">
        <title>The genome of Naegleria gruberi illuminates early eukaryotic versatility.</title>
        <authorList>
            <person name="Fritz-Laylin L.K."/>
            <person name="Prochnik S.E."/>
            <person name="Ginger M.L."/>
            <person name="Dacks J.B."/>
            <person name="Carpenter M.L."/>
            <person name="Field M.C."/>
            <person name="Kuo A."/>
            <person name="Paredez A."/>
            <person name="Chapman J."/>
            <person name="Pham J."/>
            <person name="Shu S."/>
            <person name="Neupane R."/>
            <person name="Cipriano M."/>
            <person name="Mancuso J."/>
            <person name="Tu H."/>
            <person name="Salamov A."/>
            <person name="Lindquist E."/>
            <person name="Shapiro H."/>
            <person name="Lucas S."/>
            <person name="Grigoriev I.V."/>
            <person name="Cande W.Z."/>
            <person name="Fulton C."/>
            <person name="Rokhsar D.S."/>
            <person name="Dawson S.C."/>
        </authorList>
    </citation>
    <scope>NUCLEOTIDE SEQUENCE [LARGE SCALE GENOMIC DNA]</scope>
    <source>
        <strain evidence="2 3">NEG-M</strain>
    </source>
</reference>
<dbReference type="AlphaFoldDB" id="D2VWW4"/>
<protein>
    <submittedName>
        <fullName evidence="2">Predicted protein</fullName>
    </submittedName>
</protein>
<dbReference type="VEuPathDB" id="AmoebaDB:NAEGRDRAFT_73527"/>
<gene>
    <name evidence="2" type="ORF">NAEGRDRAFT_73527</name>
</gene>
<evidence type="ECO:0000313" key="3">
    <source>
        <dbReference type="Proteomes" id="UP000006671"/>
    </source>
</evidence>
<keyword evidence="3" id="KW-1185">Reference proteome</keyword>
<organism evidence="3">
    <name type="scientific">Naegleria gruberi</name>
    <name type="common">Amoeba</name>
    <dbReference type="NCBI Taxonomy" id="5762"/>
    <lineage>
        <taxon>Eukaryota</taxon>
        <taxon>Discoba</taxon>
        <taxon>Heterolobosea</taxon>
        <taxon>Tetramitia</taxon>
        <taxon>Eutetramitia</taxon>
        <taxon>Vahlkampfiidae</taxon>
        <taxon>Naegleria</taxon>
    </lineage>
</organism>
<dbReference type="KEGG" id="ngr:NAEGRDRAFT_73527"/>